<proteinExistence type="predicted"/>
<organism evidence="1">
    <name type="scientific">Rhizophora mucronata</name>
    <name type="common">Asiatic mangrove</name>
    <dbReference type="NCBI Taxonomy" id="61149"/>
    <lineage>
        <taxon>Eukaryota</taxon>
        <taxon>Viridiplantae</taxon>
        <taxon>Streptophyta</taxon>
        <taxon>Embryophyta</taxon>
        <taxon>Tracheophyta</taxon>
        <taxon>Spermatophyta</taxon>
        <taxon>Magnoliopsida</taxon>
        <taxon>eudicotyledons</taxon>
        <taxon>Gunneridae</taxon>
        <taxon>Pentapetalae</taxon>
        <taxon>rosids</taxon>
        <taxon>fabids</taxon>
        <taxon>Malpighiales</taxon>
        <taxon>Rhizophoraceae</taxon>
        <taxon>Rhizophora</taxon>
    </lineage>
</organism>
<accession>A0A2P2L194</accession>
<reference evidence="1" key="1">
    <citation type="submission" date="2018-02" db="EMBL/GenBank/DDBJ databases">
        <title>Rhizophora mucronata_Transcriptome.</title>
        <authorList>
            <person name="Meera S.P."/>
            <person name="Sreeshan A."/>
            <person name="Augustine A."/>
        </authorList>
    </citation>
    <scope>NUCLEOTIDE SEQUENCE</scope>
    <source>
        <tissue evidence="1">Leaf</tissue>
    </source>
</reference>
<sequence length="64" mass="6902">MVALALGIPASAATTTTSTALRTSPISPTNHRLRISCVGWVPAHSVYLTAIPQSYISLYLHYLF</sequence>
<dbReference type="AlphaFoldDB" id="A0A2P2L194"/>
<evidence type="ECO:0000313" key="1">
    <source>
        <dbReference type="EMBL" id="MBX11736.1"/>
    </source>
</evidence>
<dbReference type="EMBL" id="GGEC01031252">
    <property type="protein sequence ID" value="MBX11736.1"/>
    <property type="molecule type" value="Transcribed_RNA"/>
</dbReference>
<name>A0A2P2L194_RHIMU</name>
<protein>
    <submittedName>
        <fullName evidence="1">Uncharacterized protein</fullName>
    </submittedName>
</protein>